<feature type="compositionally biased region" description="Acidic residues" evidence="1">
    <location>
        <begin position="1"/>
        <end position="11"/>
    </location>
</feature>
<accession>A0A6C0LT99</accession>
<evidence type="ECO:0000313" key="3">
    <source>
        <dbReference type="EMBL" id="QHU32472.1"/>
    </source>
</evidence>
<organism evidence="3">
    <name type="scientific">viral metagenome</name>
    <dbReference type="NCBI Taxonomy" id="1070528"/>
    <lineage>
        <taxon>unclassified sequences</taxon>
        <taxon>metagenomes</taxon>
        <taxon>organismal metagenomes</taxon>
    </lineage>
</organism>
<dbReference type="AlphaFoldDB" id="A0A6C0LT99"/>
<sequence>MKEETTSDENESTTSEYVETTSVDDSDTTISSSVDWNSNQISLNYPKLTIHDMADIEEQMYDLMEEYMETEMIHISSANFFKKFVSDITTVCFQYWLECEICDEDDYDEIEEIVGELSNIYFDICELRLQNVQYIAKITPETKSSFITQQLEYLKSIPQAKQKTVEWYKTRYNLITASNCWKAFGTESQKNALIYDKCKPFSTISYDYVNTQSTLHWGVKYEPVSLMIYEDKFHTKIEDFGCIPHSTYPFVGASPDGINIDPSNLEVYGRMVEIKNIFNREITGIPKEEYWIQTQIQMETCNLDECDLFETRIKEYENEEAFYTNTSHEYKGVILHFIHRTVNNSLQENVSLNELNTPIYKYMPLSISQSNNKTEIDTWIQQTKEQNSDIILFNKIYWYVDQCCCTLIKRNKQWFQTAIPKIKELWDIVLKERVDGYEHRAAKKKIKTEIIVEKQLENTFINTSSHIIKNLPQSTQTAIVKLS</sequence>
<dbReference type="Gene3D" id="3.90.320.10">
    <property type="match status" value="1"/>
</dbReference>
<evidence type="ECO:0000256" key="1">
    <source>
        <dbReference type="SAM" id="MobiDB-lite"/>
    </source>
</evidence>
<protein>
    <recommendedName>
        <fullName evidence="2">YqaJ viral recombinase domain-containing protein</fullName>
    </recommendedName>
</protein>
<reference evidence="3" key="1">
    <citation type="journal article" date="2020" name="Nature">
        <title>Giant virus diversity and host interactions through global metagenomics.</title>
        <authorList>
            <person name="Schulz F."/>
            <person name="Roux S."/>
            <person name="Paez-Espino D."/>
            <person name="Jungbluth S."/>
            <person name="Walsh D.A."/>
            <person name="Denef V.J."/>
            <person name="McMahon K.D."/>
            <person name="Konstantinidis K.T."/>
            <person name="Eloe-Fadrosh E.A."/>
            <person name="Kyrpides N.C."/>
            <person name="Woyke T."/>
        </authorList>
    </citation>
    <scope>NUCLEOTIDE SEQUENCE</scope>
    <source>
        <strain evidence="3">GVMAG-M-3300027969-2</strain>
    </source>
</reference>
<name>A0A6C0LT99_9ZZZZ</name>
<feature type="compositionally biased region" description="Low complexity" evidence="1">
    <location>
        <begin position="12"/>
        <end position="21"/>
    </location>
</feature>
<dbReference type="InterPro" id="IPR019080">
    <property type="entry name" value="YqaJ_viral_recombinase"/>
</dbReference>
<dbReference type="PANTHER" id="PTHR46609:SF6">
    <property type="entry name" value="EXONUCLEASE, PHAGE-TYPE_RECB, C-TERMINAL DOMAIN-CONTAINING PROTEIN-RELATED"/>
    <property type="match status" value="1"/>
</dbReference>
<feature type="region of interest" description="Disordered" evidence="1">
    <location>
        <begin position="1"/>
        <end position="29"/>
    </location>
</feature>
<dbReference type="InterPro" id="IPR051703">
    <property type="entry name" value="NF-kappa-B_Signaling_Reg"/>
</dbReference>
<dbReference type="Pfam" id="PF09588">
    <property type="entry name" value="YqaJ"/>
    <property type="match status" value="1"/>
</dbReference>
<dbReference type="SUPFAM" id="SSF52980">
    <property type="entry name" value="Restriction endonuclease-like"/>
    <property type="match status" value="1"/>
</dbReference>
<evidence type="ECO:0000259" key="2">
    <source>
        <dbReference type="Pfam" id="PF09588"/>
    </source>
</evidence>
<dbReference type="InterPro" id="IPR011335">
    <property type="entry name" value="Restrct_endonuc-II-like"/>
</dbReference>
<dbReference type="InterPro" id="IPR011604">
    <property type="entry name" value="PDDEXK-like_dom_sf"/>
</dbReference>
<dbReference type="EMBL" id="MN740540">
    <property type="protein sequence ID" value="QHU32472.1"/>
    <property type="molecule type" value="Genomic_DNA"/>
</dbReference>
<dbReference type="PANTHER" id="PTHR46609">
    <property type="entry name" value="EXONUCLEASE, PHAGE-TYPE/RECB, C-TERMINAL DOMAIN-CONTAINING PROTEIN"/>
    <property type="match status" value="1"/>
</dbReference>
<proteinExistence type="predicted"/>
<feature type="domain" description="YqaJ viral recombinase" evidence="2">
    <location>
        <begin position="166"/>
        <end position="300"/>
    </location>
</feature>